<keyword evidence="13" id="KW-1185">Reference proteome</keyword>
<keyword evidence="7 9" id="KW-1133">Transmembrane helix</keyword>
<gene>
    <name evidence="12" type="ORF">FTRO_0070050</name>
    <name evidence="11" type="ORF">R53137_KAKDMLNK_01011</name>
</gene>
<sequence>MSWIYIQQAIPAFINGFFLTLKLATIGIIGALLLGIVVAFWLYYQVIGHHVLRVYIAVSRNTPLLIQLFFIYYGLPGIGLKIPAEQTAIIGLIFLGGSYMADAFLGGLEAVPKIQVESGQVIGLSTWQLARYVIFPQGILYSLPAIGANIIFLIKETSIFTVIAIPEITNTALDLIGQNYRSNEYLLMMVVSYAIILIPLSLGLSWVERRLRRVNFSN</sequence>
<name>A0A3F3H249_9LACO</name>
<dbReference type="EMBL" id="CAUZLT010000003">
    <property type="protein sequence ID" value="CAK1245111.1"/>
    <property type="molecule type" value="Genomic_DNA"/>
</dbReference>
<evidence type="ECO:0000256" key="9">
    <source>
        <dbReference type="RuleBase" id="RU363032"/>
    </source>
</evidence>
<dbReference type="Proteomes" id="UP000064514">
    <property type="component" value="Unassembled WGS sequence"/>
</dbReference>
<evidence type="ECO:0000256" key="8">
    <source>
        <dbReference type="ARBA" id="ARBA00023136"/>
    </source>
</evidence>
<evidence type="ECO:0000256" key="2">
    <source>
        <dbReference type="ARBA" id="ARBA00010072"/>
    </source>
</evidence>
<comment type="similarity">
    <text evidence="2">Belongs to the binding-protein-dependent transport system permease family. HisMQ subfamily.</text>
</comment>
<dbReference type="PANTHER" id="PTHR30614:SF37">
    <property type="entry name" value="AMINO-ACID ABC TRANSPORTER PERMEASE PROTEIN YHDX-RELATED"/>
    <property type="match status" value="1"/>
</dbReference>
<evidence type="ECO:0000259" key="10">
    <source>
        <dbReference type="PROSITE" id="PS50928"/>
    </source>
</evidence>
<evidence type="ECO:0000256" key="4">
    <source>
        <dbReference type="ARBA" id="ARBA00022475"/>
    </source>
</evidence>
<dbReference type="InterPro" id="IPR010065">
    <property type="entry name" value="AA_ABC_transptr_permease_3TM"/>
</dbReference>
<keyword evidence="5 9" id="KW-0812">Transmembrane</keyword>
<keyword evidence="3 9" id="KW-0813">Transport</keyword>
<feature type="transmembrane region" description="Helical" evidence="9">
    <location>
        <begin position="129"/>
        <end position="154"/>
    </location>
</feature>
<protein>
    <submittedName>
        <fullName evidence="12">Amino acid ABC transporter permease</fullName>
    </submittedName>
    <submittedName>
        <fullName evidence="11">Permease component (HisM)</fullName>
    </submittedName>
</protein>
<keyword evidence="4" id="KW-1003">Cell membrane</keyword>
<comment type="subcellular location">
    <subcellularLocation>
        <location evidence="1 9">Cell membrane</location>
        <topology evidence="1 9">Multi-pass membrane protein</topology>
    </subcellularLocation>
</comment>
<dbReference type="InterPro" id="IPR043429">
    <property type="entry name" value="ArtM/GltK/GlnP/TcyL/YhdX-like"/>
</dbReference>
<dbReference type="GO" id="GO:0022857">
    <property type="term" value="F:transmembrane transporter activity"/>
    <property type="evidence" value="ECO:0007669"/>
    <property type="project" value="InterPro"/>
</dbReference>
<proteinExistence type="inferred from homology"/>
<dbReference type="CDD" id="cd06261">
    <property type="entry name" value="TM_PBP2"/>
    <property type="match status" value="1"/>
</dbReference>
<dbReference type="STRING" id="709323.GCA_001047135_01204"/>
<feature type="transmembrane region" description="Helical" evidence="9">
    <location>
        <begin position="23"/>
        <end position="44"/>
    </location>
</feature>
<dbReference type="RefSeq" id="WP_059394014.1">
    <property type="nucleotide sequence ID" value="NZ_BOJU01000003.1"/>
</dbReference>
<accession>A0A3F3H249</accession>
<dbReference type="SUPFAM" id="SSF161098">
    <property type="entry name" value="MetI-like"/>
    <property type="match status" value="1"/>
</dbReference>
<feature type="transmembrane region" description="Helical" evidence="9">
    <location>
        <begin position="185"/>
        <end position="207"/>
    </location>
</feature>
<evidence type="ECO:0000256" key="7">
    <source>
        <dbReference type="ARBA" id="ARBA00022989"/>
    </source>
</evidence>
<keyword evidence="6" id="KW-0029">Amino-acid transport</keyword>
<dbReference type="PROSITE" id="PS50928">
    <property type="entry name" value="ABC_TM1"/>
    <property type="match status" value="1"/>
</dbReference>
<dbReference type="GO" id="GO:0043190">
    <property type="term" value="C:ATP-binding cassette (ABC) transporter complex"/>
    <property type="evidence" value="ECO:0007669"/>
    <property type="project" value="InterPro"/>
</dbReference>
<evidence type="ECO:0000313" key="11">
    <source>
        <dbReference type="EMBL" id="CAK1245111.1"/>
    </source>
</evidence>
<dbReference type="Gene3D" id="1.10.3720.10">
    <property type="entry name" value="MetI-like"/>
    <property type="match status" value="1"/>
</dbReference>
<evidence type="ECO:0000313" key="12">
    <source>
        <dbReference type="EMBL" id="GAP04644.1"/>
    </source>
</evidence>
<feature type="domain" description="ABC transmembrane type-1" evidence="10">
    <location>
        <begin position="17"/>
        <end position="208"/>
    </location>
</feature>
<dbReference type="PANTHER" id="PTHR30614">
    <property type="entry name" value="MEMBRANE COMPONENT OF AMINO ACID ABC TRANSPORTER"/>
    <property type="match status" value="1"/>
</dbReference>
<organism evidence="12">
    <name type="scientific">Fructobacillus tropaeoli</name>
    <dbReference type="NCBI Taxonomy" id="709323"/>
    <lineage>
        <taxon>Bacteria</taxon>
        <taxon>Bacillati</taxon>
        <taxon>Bacillota</taxon>
        <taxon>Bacilli</taxon>
        <taxon>Lactobacillales</taxon>
        <taxon>Lactobacillaceae</taxon>
        <taxon>Fructobacillus</taxon>
    </lineage>
</organism>
<dbReference type="GO" id="GO:0006865">
    <property type="term" value="P:amino acid transport"/>
    <property type="evidence" value="ECO:0007669"/>
    <property type="project" value="UniProtKB-KW"/>
</dbReference>
<dbReference type="InterPro" id="IPR035906">
    <property type="entry name" value="MetI-like_sf"/>
</dbReference>
<evidence type="ECO:0000256" key="3">
    <source>
        <dbReference type="ARBA" id="ARBA00022448"/>
    </source>
</evidence>
<evidence type="ECO:0000256" key="5">
    <source>
        <dbReference type="ARBA" id="ARBA00022692"/>
    </source>
</evidence>
<dbReference type="Proteomes" id="UP001314262">
    <property type="component" value="Unassembled WGS sequence"/>
</dbReference>
<feature type="transmembrane region" description="Helical" evidence="9">
    <location>
        <begin position="64"/>
        <end position="82"/>
    </location>
</feature>
<reference evidence="12" key="1">
    <citation type="journal article" date="2015" name="BMC Genomics">
        <title>Comparative genomics of Fructobacillus spp. and Leuconostoc spp. reveals niche-specific evolution of Fructobacillus spp.</title>
        <authorList>
            <person name="Endo A."/>
            <person name="Tanizawa Y."/>
            <person name="Tanaka N."/>
            <person name="Maeno S."/>
            <person name="Kumar H."/>
            <person name="Shiwa Y."/>
            <person name="Okada S."/>
            <person name="Yoshikawa H."/>
            <person name="Dicks L."/>
            <person name="Nakagawa J."/>
            <person name="Arita M."/>
        </authorList>
    </citation>
    <scope>NUCLEOTIDE SEQUENCE [LARGE SCALE GENOMIC DNA]</scope>
    <source>
        <strain evidence="12">F214-1</strain>
    </source>
</reference>
<dbReference type="NCBIfam" id="TIGR01726">
    <property type="entry name" value="HEQRo_perm_3TM"/>
    <property type="match status" value="1"/>
</dbReference>
<dbReference type="InterPro" id="IPR000515">
    <property type="entry name" value="MetI-like"/>
</dbReference>
<evidence type="ECO:0000256" key="1">
    <source>
        <dbReference type="ARBA" id="ARBA00004651"/>
    </source>
</evidence>
<evidence type="ECO:0000313" key="13">
    <source>
        <dbReference type="Proteomes" id="UP001314262"/>
    </source>
</evidence>
<evidence type="ECO:0000256" key="6">
    <source>
        <dbReference type="ARBA" id="ARBA00022970"/>
    </source>
</evidence>
<keyword evidence="8 9" id="KW-0472">Membrane</keyword>
<dbReference type="Pfam" id="PF00528">
    <property type="entry name" value="BPD_transp_1"/>
    <property type="match status" value="1"/>
</dbReference>
<dbReference type="EMBL" id="DF968084">
    <property type="protein sequence ID" value="GAP04644.1"/>
    <property type="molecule type" value="Genomic_DNA"/>
</dbReference>
<feature type="transmembrane region" description="Helical" evidence="9">
    <location>
        <begin position="88"/>
        <end position="108"/>
    </location>
</feature>
<dbReference type="AlphaFoldDB" id="A0A3F3H249"/>
<reference evidence="11 13" key="2">
    <citation type="submission" date="2023-10" db="EMBL/GenBank/DDBJ databases">
        <authorList>
            <person name="Botero Cardona J."/>
        </authorList>
    </citation>
    <scope>NUCLEOTIDE SEQUENCE [LARGE SCALE GENOMIC DNA]</scope>
    <source>
        <strain evidence="11 13">R-53137</strain>
    </source>
</reference>